<evidence type="ECO:0000256" key="2">
    <source>
        <dbReference type="ARBA" id="ARBA00010690"/>
    </source>
</evidence>
<dbReference type="SUPFAM" id="SSF160544">
    <property type="entry name" value="EscU C-terminal domain-like"/>
    <property type="match status" value="1"/>
</dbReference>
<keyword evidence="5 13" id="KW-1003">Cell membrane</keyword>
<gene>
    <name evidence="13" type="primary">flhB</name>
    <name evidence="15" type="ORF">BDD16_002995</name>
</gene>
<evidence type="ECO:0000256" key="11">
    <source>
        <dbReference type="ARBA" id="ARBA00023225"/>
    </source>
</evidence>
<feature type="transmembrane region" description="Helical" evidence="13">
    <location>
        <begin position="186"/>
        <end position="211"/>
    </location>
</feature>
<sequence>MSGDSSQDKQLPATEQRLKKARAEGQVVRSRDLGHFVVVAACLGVISSVAPSVTQRLRDLLAAALRFDAATVASPAFMAERLSSVVPDLLLLSLFLGSVVCVVSVVASMVSGGWVFTMKVMAPNFGKLNPLTGLVNLFSKDKLSDTLKSCVLALLLAVVGALWMWGHRDDFVRSQSVELSAAFNEAGSQILSGLWQLVLVLALFAVIDLPLQRFLHASKLKMSHQDVKDEHKQQEGNPEIKGRLRQRMREASRRRMMAAVPTADLVVMNPTHYAVAIQYSEDGGGAPKVVAKGTDQVAMKIRELATASRVPVLEAPPLARALYATTELDREIPVALYSAVAQVLAHVFRLREAMAGRAPYPNSLDLVPVPPELDPADPRHNRHVARKGGASAPTP</sequence>
<evidence type="ECO:0000256" key="6">
    <source>
        <dbReference type="ARBA" id="ARBA00022692"/>
    </source>
</evidence>
<dbReference type="Pfam" id="PF01312">
    <property type="entry name" value="Bac_export_2"/>
    <property type="match status" value="1"/>
</dbReference>
<dbReference type="PANTHER" id="PTHR30531:SF12">
    <property type="entry name" value="FLAGELLAR BIOSYNTHETIC PROTEIN FLHB"/>
    <property type="match status" value="1"/>
</dbReference>
<comment type="function">
    <text evidence="12 13">Required for formation of the rod structure in the basal body of the flagellar apparatus. Together with FliI and FliH, may constitute the export apparatus of flagellin.</text>
</comment>
<feature type="transmembrane region" description="Helical" evidence="13">
    <location>
        <begin position="146"/>
        <end position="166"/>
    </location>
</feature>
<proteinExistence type="inferred from homology"/>
<evidence type="ECO:0000313" key="16">
    <source>
        <dbReference type="Proteomes" id="UP000518288"/>
    </source>
</evidence>
<dbReference type="AlphaFoldDB" id="A0A7Y9R0E2"/>
<evidence type="ECO:0000313" key="15">
    <source>
        <dbReference type="EMBL" id="NYG34009.1"/>
    </source>
</evidence>
<comment type="similarity">
    <text evidence="2 13">Belongs to the type III secretion exporter family.</text>
</comment>
<comment type="subcellular location">
    <subcellularLocation>
        <location evidence="1">Cell membrane</location>
        <topology evidence="1">Multi-pass membrane protein</topology>
    </subcellularLocation>
</comment>
<evidence type="ECO:0000256" key="3">
    <source>
        <dbReference type="ARBA" id="ARBA00021622"/>
    </source>
</evidence>
<keyword evidence="15" id="KW-0966">Cell projection</keyword>
<evidence type="ECO:0000256" key="7">
    <source>
        <dbReference type="ARBA" id="ARBA00022795"/>
    </source>
</evidence>
<evidence type="ECO:0000256" key="1">
    <source>
        <dbReference type="ARBA" id="ARBA00004651"/>
    </source>
</evidence>
<dbReference type="PANTHER" id="PTHR30531">
    <property type="entry name" value="FLAGELLAR BIOSYNTHETIC PROTEIN FLHB"/>
    <property type="match status" value="1"/>
</dbReference>
<keyword evidence="7 13" id="KW-1005">Bacterial flagellum biogenesis</keyword>
<organism evidence="15 16">
    <name type="scientific">Sphaerotilus montanus</name>
    <dbReference type="NCBI Taxonomy" id="522889"/>
    <lineage>
        <taxon>Bacteria</taxon>
        <taxon>Pseudomonadati</taxon>
        <taxon>Pseudomonadota</taxon>
        <taxon>Betaproteobacteria</taxon>
        <taxon>Burkholderiales</taxon>
        <taxon>Sphaerotilaceae</taxon>
        <taxon>Sphaerotilus</taxon>
    </lineage>
</organism>
<dbReference type="InterPro" id="IPR006135">
    <property type="entry name" value="T3SS_substrate_exporter"/>
</dbReference>
<dbReference type="RefSeq" id="WP_179634705.1">
    <property type="nucleotide sequence ID" value="NZ_CAXYYM010000009.1"/>
</dbReference>
<dbReference type="FunFam" id="3.40.1690.10:FF:000001">
    <property type="entry name" value="Flagellar biosynthetic protein FlhB"/>
    <property type="match status" value="1"/>
</dbReference>
<accession>A0A7Y9R0E2</accession>
<dbReference type="GO" id="GO:0044780">
    <property type="term" value="P:bacterial-type flagellum assembly"/>
    <property type="evidence" value="ECO:0007669"/>
    <property type="project" value="InterPro"/>
</dbReference>
<keyword evidence="15" id="KW-0282">Flagellum</keyword>
<keyword evidence="11 13" id="KW-1006">Bacterial flagellum protein export</keyword>
<keyword evidence="10 13" id="KW-0472">Membrane</keyword>
<evidence type="ECO:0000256" key="4">
    <source>
        <dbReference type="ARBA" id="ARBA00022448"/>
    </source>
</evidence>
<evidence type="ECO:0000256" key="12">
    <source>
        <dbReference type="ARBA" id="ARBA00025078"/>
    </source>
</evidence>
<evidence type="ECO:0000256" key="10">
    <source>
        <dbReference type="ARBA" id="ARBA00023136"/>
    </source>
</evidence>
<keyword evidence="9 13" id="KW-1133">Transmembrane helix</keyword>
<dbReference type="InterPro" id="IPR029025">
    <property type="entry name" value="T3SS_substrate_exporter_C"/>
</dbReference>
<reference evidence="15 16" key="1">
    <citation type="submission" date="2020-07" db="EMBL/GenBank/DDBJ databases">
        <title>Genomic Encyclopedia of Archaeal and Bacterial Type Strains, Phase II (KMG-II): from individual species to whole genera.</title>
        <authorList>
            <person name="Goeker M."/>
        </authorList>
    </citation>
    <scope>NUCLEOTIDE SEQUENCE [LARGE SCALE GENOMIC DNA]</scope>
    <source>
        <strain evidence="15 16">DSM 21226</strain>
    </source>
</reference>
<feature type="region of interest" description="Disordered" evidence="14">
    <location>
        <begin position="369"/>
        <end position="395"/>
    </location>
</feature>
<keyword evidence="15" id="KW-0969">Cilium</keyword>
<name>A0A7Y9R0E2_9BURK</name>
<feature type="transmembrane region" description="Helical" evidence="13">
    <location>
        <begin position="90"/>
        <end position="117"/>
    </location>
</feature>
<dbReference type="InterPro" id="IPR006136">
    <property type="entry name" value="FlhB"/>
</dbReference>
<dbReference type="Proteomes" id="UP000518288">
    <property type="component" value="Unassembled WGS sequence"/>
</dbReference>
<keyword evidence="4 13" id="KW-0813">Transport</keyword>
<dbReference type="Gene3D" id="3.40.1690.10">
    <property type="entry name" value="secretion proteins EscU"/>
    <property type="match status" value="1"/>
</dbReference>
<keyword evidence="16" id="KW-1185">Reference proteome</keyword>
<protein>
    <recommendedName>
        <fullName evidence="3 13">Flagellar biosynthetic protein FlhB</fullName>
    </recommendedName>
</protein>
<feature type="transmembrane region" description="Helical" evidence="13">
    <location>
        <begin position="33"/>
        <end position="53"/>
    </location>
</feature>
<dbReference type="Gene3D" id="6.10.250.2080">
    <property type="match status" value="1"/>
</dbReference>
<dbReference type="GO" id="GO:0009306">
    <property type="term" value="P:protein secretion"/>
    <property type="evidence" value="ECO:0007669"/>
    <property type="project" value="InterPro"/>
</dbReference>
<dbReference type="NCBIfam" id="TIGR00328">
    <property type="entry name" value="flhB"/>
    <property type="match status" value="1"/>
</dbReference>
<evidence type="ECO:0000256" key="13">
    <source>
        <dbReference type="RuleBase" id="RU364091"/>
    </source>
</evidence>
<keyword evidence="8 13" id="KW-0653">Protein transport</keyword>
<dbReference type="PRINTS" id="PR00950">
    <property type="entry name" value="TYPE3IMSPROT"/>
</dbReference>
<dbReference type="EMBL" id="JACCFH010000001">
    <property type="protein sequence ID" value="NYG34009.1"/>
    <property type="molecule type" value="Genomic_DNA"/>
</dbReference>
<evidence type="ECO:0000256" key="14">
    <source>
        <dbReference type="SAM" id="MobiDB-lite"/>
    </source>
</evidence>
<evidence type="ECO:0000256" key="5">
    <source>
        <dbReference type="ARBA" id="ARBA00022475"/>
    </source>
</evidence>
<keyword evidence="6 13" id="KW-0812">Transmembrane</keyword>
<comment type="caution">
    <text evidence="15">The sequence shown here is derived from an EMBL/GenBank/DDBJ whole genome shotgun (WGS) entry which is preliminary data.</text>
</comment>
<evidence type="ECO:0000256" key="9">
    <source>
        <dbReference type="ARBA" id="ARBA00022989"/>
    </source>
</evidence>
<evidence type="ECO:0000256" key="8">
    <source>
        <dbReference type="ARBA" id="ARBA00022927"/>
    </source>
</evidence>
<dbReference type="GO" id="GO:0005886">
    <property type="term" value="C:plasma membrane"/>
    <property type="evidence" value="ECO:0007669"/>
    <property type="project" value="UniProtKB-SubCell"/>
</dbReference>